<dbReference type="PANTHER" id="PTHR23043">
    <property type="entry name" value="HYPOXIA-INDUCIBLE FACTOR 1 ALPHA"/>
    <property type="match status" value="1"/>
</dbReference>
<dbReference type="InterPro" id="IPR001610">
    <property type="entry name" value="PAC"/>
</dbReference>
<dbReference type="Pfam" id="PF23171">
    <property type="entry name" value="bHLH_HIF1A"/>
    <property type="match status" value="1"/>
</dbReference>
<evidence type="ECO:0000259" key="15">
    <source>
        <dbReference type="PROSITE" id="PS50888"/>
    </source>
</evidence>
<feature type="region of interest" description="Disordered" evidence="13">
    <location>
        <begin position="503"/>
        <end position="522"/>
    </location>
</feature>
<dbReference type="InterPro" id="IPR013767">
    <property type="entry name" value="PAS_fold"/>
</dbReference>
<dbReference type="InterPro" id="IPR014887">
    <property type="entry name" value="HIF-1_CTAD"/>
</dbReference>
<gene>
    <name evidence="16" type="ORF">AAFF_G00312870</name>
</gene>
<dbReference type="EMBL" id="JAINUG010000046">
    <property type="protein sequence ID" value="KAJ8405850.1"/>
    <property type="molecule type" value="Genomic_DNA"/>
</dbReference>
<sequence length="658" mass="72142">MKERLNGVKKKRVCTEWHRARSRAAARSRREQESGLFGELVGGLPLPPGRAAHLDKTSIIRLTLSYLHLQSVLDTPDCTLEGTHPVQRGTTAQGCCFKGTSCVERVLSSALEGFLLLLSRGGRVIYTTEAVSVHTGIKQVDLIGQSLYDFMHPCDQKEAQDIFSSKAGVEQRQGCELFFRMRCTLTPQGRNINLKSAIWKVMHCTGVLKPCVSAGTGYLVLLCTPLPVPGAWEASLNQKAFLSRHRPDMRFTYCQSRVSQLTGYTEKELLGHSVYLYYHASDCQRVHKAHLSLFSKGQASTGRYRLLAKHGGYLWVETVATVIYRGRTGQPQSVICINYVLSEVEQSEVKFSLEQTECLLKPCSSNPALGCPSCSRAPPCWTSSAHKQQSQLIPVTTQLQDRAPGPEDMKAALMMLTTPHDTGQRSLEWNSKSQTQPTPQDLETLAPYIPMDGEDFLLSPISEVEGAALLFPNPLIQSPACLSPLLSNAPSWPSTSPGFFPPCSSAQTGMTENGSVAGRGCRQRSGQGGWDMLKRCRTGGPLSPGQHSQCGCHPWPPQHTVPHWKKLKVEDDSSYCTHCTPCWWGPVLVQSESVLPVLSRWECEVNAPLGPSSCLLRGSEILSVLDQATSQLHPRGVAVQPTVPPLSSPPLTPGQSAY</sequence>
<dbReference type="Pfam" id="PF00989">
    <property type="entry name" value="PAS"/>
    <property type="match status" value="1"/>
</dbReference>
<keyword evidence="7" id="KW-0805">Transcription regulation</keyword>
<dbReference type="GO" id="GO:0071456">
    <property type="term" value="P:cellular response to hypoxia"/>
    <property type="evidence" value="ECO:0007669"/>
    <property type="project" value="TreeGrafter"/>
</dbReference>
<dbReference type="AlphaFoldDB" id="A0AAD7SNR7"/>
<evidence type="ECO:0000256" key="7">
    <source>
        <dbReference type="ARBA" id="ARBA00023015"/>
    </source>
</evidence>
<evidence type="ECO:0000256" key="6">
    <source>
        <dbReference type="ARBA" id="ARBA00022843"/>
    </source>
</evidence>
<dbReference type="InterPro" id="IPR013655">
    <property type="entry name" value="PAS_fold_3"/>
</dbReference>
<dbReference type="InterPro" id="IPR035965">
    <property type="entry name" value="PAS-like_dom_sf"/>
</dbReference>
<dbReference type="Proteomes" id="UP001221898">
    <property type="component" value="Unassembled WGS sequence"/>
</dbReference>
<feature type="domain" description="BHLH" evidence="15">
    <location>
        <begin position="17"/>
        <end position="70"/>
    </location>
</feature>
<evidence type="ECO:0000256" key="1">
    <source>
        <dbReference type="ARBA" id="ARBA00004123"/>
    </source>
</evidence>
<dbReference type="PROSITE" id="PS50888">
    <property type="entry name" value="BHLH"/>
    <property type="match status" value="1"/>
</dbReference>
<dbReference type="GO" id="GO:0046983">
    <property type="term" value="F:protein dimerization activity"/>
    <property type="evidence" value="ECO:0007669"/>
    <property type="project" value="InterPro"/>
</dbReference>
<evidence type="ECO:0000256" key="11">
    <source>
        <dbReference type="ARBA" id="ARBA00023242"/>
    </source>
</evidence>
<evidence type="ECO:0000256" key="4">
    <source>
        <dbReference type="ARBA" id="ARBA00022490"/>
    </source>
</evidence>
<evidence type="ECO:0000313" key="17">
    <source>
        <dbReference type="Proteomes" id="UP001221898"/>
    </source>
</evidence>
<keyword evidence="12" id="KW-0379">Hydroxylation</keyword>
<comment type="caution">
    <text evidence="16">The sequence shown here is derived from an EMBL/GenBank/DDBJ whole genome shotgun (WGS) entry which is preliminary data.</text>
</comment>
<dbReference type="GO" id="GO:0005634">
    <property type="term" value="C:nucleus"/>
    <property type="evidence" value="ECO:0007669"/>
    <property type="project" value="UniProtKB-SubCell"/>
</dbReference>
<evidence type="ECO:0000256" key="10">
    <source>
        <dbReference type="ARBA" id="ARBA00023163"/>
    </source>
</evidence>
<evidence type="ECO:0000256" key="13">
    <source>
        <dbReference type="SAM" id="MobiDB-lite"/>
    </source>
</evidence>
<evidence type="ECO:0000256" key="8">
    <source>
        <dbReference type="ARBA" id="ARBA00023125"/>
    </source>
</evidence>
<feature type="compositionally biased region" description="Pro residues" evidence="13">
    <location>
        <begin position="642"/>
        <end position="652"/>
    </location>
</feature>
<dbReference type="InterPro" id="IPR000014">
    <property type="entry name" value="PAS"/>
</dbReference>
<evidence type="ECO:0000259" key="14">
    <source>
        <dbReference type="PROSITE" id="PS50112"/>
    </source>
</evidence>
<keyword evidence="17" id="KW-1185">Reference proteome</keyword>
<evidence type="ECO:0000256" key="2">
    <source>
        <dbReference type="ARBA" id="ARBA00004496"/>
    </source>
</evidence>
<dbReference type="Pfam" id="PF08778">
    <property type="entry name" value="HIF-1a_CTAD"/>
    <property type="match status" value="1"/>
</dbReference>
<keyword evidence="11" id="KW-0539">Nucleus</keyword>
<feature type="domain" description="PAS" evidence="14">
    <location>
        <begin position="103"/>
        <end position="172"/>
    </location>
</feature>
<evidence type="ECO:0000256" key="12">
    <source>
        <dbReference type="ARBA" id="ARBA00023278"/>
    </source>
</evidence>
<dbReference type="GO" id="GO:0000977">
    <property type="term" value="F:RNA polymerase II transcription regulatory region sequence-specific DNA binding"/>
    <property type="evidence" value="ECO:0007669"/>
    <property type="project" value="TreeGrafter"/>
</dbReference>
<evidence type="ECO:0000256" key="3">
    <source>
        <dbReference type="ARBA" id="ARBA00014446"/>
    </source>
</evidence>
<dbReference type="SUPFAM" id="SSF55785">
    <property type="entry name" value="PYP-like sensor domain (PAS domain)"/>
    <property type="match status" value="2"/>
</dbReference>
<keyword evidence="9" id="KW-0010">Activator</keyword>
<feature type="domain" description="PAS" evidence="14">
    <location>
        <begin position="248"/>
        <end position="297"/>
    </location>
</feature>
<evidence type="ECO:0000313" key="16">
    <source>
        <dbReference type="EMBL" id="KAJ8405850.1"/>
    </source>
</evidence>
<evidence type="ECO:0000256" key="5">
    <source>
        <dbReference type="ARBA" id="ARBA00022737"/>
    </source>
</evidence>
<dbReference type="Pfam" id="PF11413">
    <property type="entry name" value="HIF-1"/>
    <property type="match status" value="1"/>
</dbReference>
<protein>
    <recommendedName>
        <fullName evidence="3">Hypoxia-inducible factor 1-alpha</fullName>
    </recommendedName>
</protein>
<comment type="subcellular location">
    <subcellularLocation>
        <location evidence="2">Cytoplasm</location>
    </subcellularLocation>
    <subcellularLocation>
        <location evidence="1">Nucleus</location>
    </subcellularLocation>
</comment>
<keyword evidence="4" id="KW-0963">Cytoplasm</keyword>
<dbReference type="Gene3D" id="3.30.450.20">
    <property type="entry name" value="PAS domain"/>
    <property type="match status" value="2"/>
</dbReference>
<evidence type="ECO:0000256" key="9">
    <source>
        <dbReference type="ARBA" id="ARBA00023159"/>
    </source>
</evidence>
<dbReference type="FunFam" id="3.30.450.20:FF:000015">
    <property type="entry name" value="Hypoxia-inducible factor 1-alpha isoform 1"/>
    <property type="match status" value="1"/>
</dbReference>
<feature type="region of interest" description="Disordered" evidence="13">
    <location>
        <begin position="638"/>
        <end position="658"/>
    </location>
</feature>
<reference evidence="16" key="1">
    <citation type="journal article" date="2023" name="Science">
        <title>Genome structures resolve the early diversification of teleost fishes.</title>
        <authorList>
            <person name="Parey E."/>
            <person name="Louis A."/>
            <person name="Montfort J."/>
            <person name="Bouchez O."/>
            <person name="Roques C."/>
            <person name="Iampietro C."/>
            <person name="Lluch J."/>
            <person name="Castinel A."/>
            <person name="Donnadieu C."/>
            <person name="Desvignes T."/>
            <person name="Floi Bucao C."/>
            <person name="Jouanno E."/>
            <person name="Wen M."/>
            <person name="Mejri S."/>
            <person name="Dirks R."/>
            <person name="Jansen H."/>
            <person name="Henkel C."/>
            <person name="Chen W.J."/>
            <person name="Zahm M."/>
            <person name="Cabau C."/>
            <person name="Klopp C."/>
            <person name="Thompson A.W."/>
            <person name="Robinson-Rechavi M."/>
            <person name="Braasch I."/>
            <person name="Lecointre G."/>
            <person name="Bobe J."/>
            <person name="Postlethwait J.H."/>
            <person name="Berthelot C."/>
            <person name="Roest Crollius H."/>
            <person name="Guiguen Y."/>
        </authorList>
    </citation>
    <scope>NUCLEOTIDE SEQUENCE</scope>
    <source>
        <strain evidence="16">NC1722</strain>
    </source>
</reference>
<organism evidence="16 17">
    <name type="scientific">Aldrovandia affinis</name>
    <dbReference type="NCBI Taxonomy" id="143900"/>
    <lineage>
        <taxon>Eukaryota</taxon>
        <taxon>Metazoa</taxon>
        <taxon>Chordata</taxon>
        <taxon>Craniata</taxon>
        <taxon>Vertebrata</taxon>
        <taxon>Euteleostomi</taxon>
        <taxon>Actinopterygii</taxon>
        <taxon>Neopterygii</taxon>
        <taxon>Teleostei</taxon>
        <taxon>Notacanthiformes</taxon>
        <taxon>Halosauridae</taxon>
        <taxon>Aldrovandia</taxon>
    </lineage>
</organism>
<dbReference type="NCBIfam" id="TIGR00229">
    <property type="entry name" value="sensory_box"/>
    <property type="match status" value="1"/>
</dbReference>
<dbReference type="Pfam" id="PF08447">
    <property type="entry name" value="PAS_3"/>
    <property type="match status" value="1"/>
</dbReference>
<dbReference type="SMART" id="SM00086">
    <property type="entry name" value="PAC"/>
    <property type="match status" value="1"/>
</dbReference>
<keyword evidence="6" id="KW-0832">Ubl conjugation</keyword>
<dbReference type="InterPro" id="IPR021537">
    <property type="entry name" value="HIF_alpha-like"/>
</dbReference>
<dbReference type="GO" id="GO:0000981">
    <property type="term" value="F:DNA-binding transcription factor activity, RNA polymerase II-specific"/>
    <property type="evidence" value="ECO:0007669"/>
    <property type="project" value="TreeGrafter"/>
</dbReference>
<dbReference type="PROSITE" id="PS50112">
    <property type="entry name" value="PAS"/>
    <property type="match status" value="2"/>
</dbReference>
<dbReference type="CDD" id="cd00130">
    <property type="entry name" value="PAS"/>
    <property type="match status" value="2"/>
</dbReference>
<proteinExistence type="predicted"/>
<keyword evidence="8" id="KW-0238">DNA-binding</keyword>
<name>A0AAD7SNR7_9TELE</name>
<accession>A0AAD7SNR7</accession>
<dbReference type="GO" id="GO:0005737">
    <property type="term" value="C:cytoplasm"/>
    <property type="evidence" value="ECO:0007669"/>
    <property type="project" value="UniProtKB-SubCell"/>
</dbReference>
<feature type="compositionally biased region" description="Polar residues" evidence="13">
    <location>
        <begin position="504"/>
        <end position="514"/>
    </location>
</feature>
<dbReference type="SMART" id="SM00091">
    <property type="entry name" value="PAS"/>
    <property type="match status" value="2"/>
</dbReference>
<dbReference type="InterPro" id="IPR011598">
    <property type="entry name" value="bHLH_dom"/>
</dbReference>
<keyword evidence="5" id="KW-0677">Repeat</keyword>
<dbReference type="PANTHER" id="PTHR23043:SF7">
    <property type="entry name" value="HYPOXIA-INDUCIBLE FACTOR 1-ALPHA"/>
    <property type="match status" value="1"/>
</dbReference>
<keyword evidence="10" id="KW-0804">Transcription</keyword>